<gene>
    <name evidence="6" type="ORF">E3P86_02068</name>
</gene>
<comment type="similarity">
    <text evidence="5">Belongs to the fungal hydrophobin family.</text>
</comment>
<comment type="caution">
    <text evidence="6">The sequence shown here is derived from an EMBL/GenBank/DDBJ whole genome shotgun (WGS) entry which is preliminary data.</text>
</comment>
<evidence type="ECO:0000256" key="3">
    <source>
        <dbReference type="ARBA" id="ARBA00022525"/>
    </source>
</evidence>
<accession>A0A4T0J5Q7</accession>
<keyword evidence="2 5" id="KW-0134">Cell wall</keyword>
<dbReference type="GO" id="GO:0005199">
    <property type="term" value="F:structural constituent of cell wall"/>
    <property type="evidence" value="ECO:0007669"/>
    <property type="project" value="InterPro"/>
</dbReference>
<protein>
    <recommendedName>
        <fullName evidence="5">Hydrophobin</fullName>
    </recommendedName>
</protein>
<keyword evidence="5" id="KW-0732">Signal</keyword>
<evidence type="ECO:0000256" key="2">
    <source>
        <dbReference type="ARBA" id="ARBA00022512"/>
    </source>
</evidence>
<evidence type="ECO:0000313" key="7">
    <source>
        <dbReference type="Proteomes" id="UP000310689"/>
    </source>
</evidence>
<dbReference type="Proteomes" id="UP000310689">
    <property type="component" value="Unassembled WGS sequence"/>
</dbReference>
<organism evidence="6 7">
    <name type="scientific">Wallemia ichthyophaga</name>
    <dbReference type="NCBI Taxonomy" id="245174"/>
    <lineage>
        <taxon>Eukaryota</taxon>
        <taxon>Fungi</taxon>
        <taxon>Dikarya</taxon>
        <taxon>Basidiomycota</taxon>
        <taxon>Wallemiomycotina</taxon>
        <taxon>Wallemiomycetes</taxon>
        <taxon>Wallemiales</taxon>
        <taxon>Wallemiaceae</taxon>
        <taxon>Wallemia</taxon>
    </lineage>
</organism>
<name>A0A4T0J5Q7_WALIC</name>
<evidence type="ECO:0000256" key="4">
    <source>
        <dbReference type="ARBA" id="ARBA00023157"/>
    </source>
</evidence>
<dbReference type="InterPro" id="IPR001338">
    <property type="entry name" value="Class_I_Hydrophobin"/>
</dbReference>
<sequence>MIQITAVFLALTGLVASEWTSKTGSCNTGEISCCNTSKDSQKSTGEQDSLLALGNILDQVALQCLQIPILAIAIEDECKNTPVCCKGGDGVEEDGLIGLSCSVSIGHVLEKTLTPSKPLALI</sequence>
<feature type="signal peptide" evidence="5">
    <location>
        <begin position="1"/>
        <end position="17"/>
    </location>
</feature>
<dbReference type="EMBL" id="SPOI01000092">
    <property type="protein sequence ID" value="TIB37833.1"/>
    <property type="molecule type" value="Genomic_DNA"/>
</dbReference>
<evidence type="ECO:0000256" key="1">
    <source>
        <dbReference type="ARBA" id="ARBA00004191"/>
    </source>
</evidence>
<keyword evidence="3 5" id="KW-0964">Secreted</keyword>
<dbReference type="GO" id="GO:0009277">
    <property type="term" value="C:fungal-type cell wall"/>
    <property type="evidence" value="ECO:0007669"/>
    <property type="project" value="InterPro"/>
</dbReference>
<proteinExistence type="inferred from homology"/>
<keyword evidence="4 5" id="KW-1015">Disulfide bond</keyword>
<dbReference type="Pfam" id="PF01185">
    <property type="entry name" value="Hydrophobin"/>
    <property type="match status" value="1"/>
</dbReference>
<dbReference type="AlphaFoldDB" id="A0A4T0J5Q7"/>
<dbReference type="CDD" id="cd23507">
    <property type="entry name" value="hydrophobin_I"/>
    <property type="match status" value="1"/>
</dbReference>
<reference evidence="6 7" key="1">
    <citation type="submission" date="2019-03" db="EMBL/GenBank/DDBJ databases">
        <title>Sequencing 23 genomes of Wallemia ichthyophaga.</title>
        <authorList>
            <person name="Gostincar C."/>
        </authorList>
    </citation>
    <scope>NUCLEOTIDE SEQUENCE [LARGE SCALE GENOMIC DNA]</scope>
    <source>
        <strain evidence="6 7">EXF-6200</strain>
    </source>
</reference>
<dbReference type="SMART" id="SM00075">
    <property type="entry name" value="HYDRO"/>
    <property type="match status" value="1"/>
</dbReference>
<comment type="subcellular location">
    <subcellularLocation>
        <location evidence="1 5">Secreted</location>
        <location evidence="1 5">Cell wall</location>
    </subcellularLocation>
</comment>
<evidence type="ECO:0000313" key="6">
    <source>
        <dbReference type="EMBL" id="TIB37833.1"/>
    </source>
</evidence>
<feature type="chain" id="PRO_5020904797" description="Hydrophobin" evidence="5">
    <location>
        <begin position="18"/>
        <end position="122"/>
    </location>
</feature>
<evidence type="ECO:0000256" key="5">
    <source>
        <dbReference type="RuleBase" id="RU365009"/>
    </source>
</evidence>